<feature type="coiled-coil region" evidence="8">
    <location>
        <begin position="12"/>
        <end position="42"/>
    </location>
</feature>
<dbReference type="AlphaFoldDB" id="A0A9J7ZLP7"/>
<feature type="compositionally biased region" description="Basic and acidic residues" evidence="9">
    <location>
        <begin position="373"/>
        <end position="388"/>
    </location>
</feature>
<dbReference type="InterPro" id="IPR003367">
    <property type="entry name" value="Thrombospondin_3-like_rpt"/>
</dbReference>
<dbReference type="CDD" id="cd16077">
    <property type="entry name" value="TSP-5cc"/>
    <property type="match status" value="1"/>
</dbReference>
<sequence length="692" mass="76158">QISSLPHDCVIIKQIKGTNQELAEIKELLKQQIQEIVFLKNTVMECEACGEELPVDPQSSCVPNPCHPGVECITTPSGMKCGPCPEGMTGSGTHCTDVDECLILKLFGMLLAKASSPLYTGLKFLFSTVFCCLQCAVMPFIVCSWQGSFRCGHCKAGFVGDQVKGCKPERSCGNGQPNPCHASAECIVHRDGQIECAVIGWAGNGYLCGTDTDIDGFPDEKLECVERNCAKDNCLTVPNSGQEDADEDNIGDACDDDADGDGILNTEDNCVLVPNVDQKNIDQDDYGDACDNCRLVKNNDQKDTDGDGQGDECDDDIDGDGIKNNKDNCKKVPNRDQKDRDGDNVGDACDSCPYISNPDQTDVDNDLIGDPCDTNKDSDGDGHQDSRDNCPAVINSSQLDTDKDGIGDECDDDDDNDGIPDLLPPGPDNCRLVPNPLQEDSDGDGIGNVCENDFDNDTYSDFIDVCPENAEVTLTDFRTYQTVVLDPEGDAQIDPNWVVLNQGREIVQTMNSDPGLAVGYTAFNGVDFEGTFHVNTETDDDYAGFIFGYQDSSSFYVVMWKQVEQIYWQANPFRAVAEPGIQLKAVKSDTGPGENLRNSLWHTGDSTNQVRLLWKDSRNVGWKDKTSYRWFLQHRPQEGYIRVRFYEGQQMVADTGIIIDTTMRGGRLGVFCFSQENIIWANLRYRCNGQFF</sequence>
<keyword evidence="12" id="KW-1185">Reference proteome</keyword>
<dbReference type="InterPro" id="IPR039081">
    <property type="entry name" value="TSP-5_CC"/>
</dbReference>
<dbReference type="InterPro" id="IPR017897">
    <property type="entry name" value="Thrombospondin_3_rpt"/>
</dbReference>
<dbReference type="SUPFAM" id="SSF58006">
    <property type="entry name" value="Assembly domain of cartilage oligomeric matrix protein"/>
    <property type="match status" value="1"/>
</dbReference>
<organism evidence="11 12">
    <name type="scientific">Cyprinus carpio carpio</name>
    <dbReference type="NCBI Taxonomy" id="630221"/>
    <lineage>
        <taxon>Eukaryota</taxon>
        <taxon>Metazoa</taxon>
        <taxon>Chordata</taxon>
        <taxon>Craniata</taxon>
        <taxon>Vertebrata</taxon>
        <taxon>Euteleostomi</taxon>
        <taxon>Actinopterygii</taxon>
        <taxon>Neopterygii</taxon>
        <taxon>Teleostei</taxon>
        <taxon>Ostariophysi</taxon>
        <taxon>Cypriniformes</taxon>
        <taxon>Cyprinidae</taxon>
        <taxon>Cyprininae</taxon>
        <taxon>Cyprinus</taxon>
    </lineage>
</organism>
<reference evidence="11" key="2">
    <citation type="submission" date="2025-09" db="UniProtKB">
        <authorList>
            <consortium name="Ensembl"/>
        </authorList>
    </citation>
    <scope>IDENTIFICATION</scope>
</reference>
<keyword evidence="5" id="KW-1015">Disulfide bond</keyword>
<dbReference type="PANTHER" id="PTHR10199:SF88">
    <property type="entry name" value="CARTILAGE OLIGOMERIC MATRIX PROTEIN"/>
    <property type="match status" value="1"/>
</dbReference>
<feature type="compositionally biased region" description="Acidic residues" evidence="9">
    <location>
        <begin position="407"/>
        <end position="418"/>
    </location>
</feature>
<dbReference type="PANTHER" id="PTHR10199">
    <property type="entry name" value="THROMBOSPONDIN"/>
    <property type="match status" value="1"/>
</dbReference>
<dbReference type="Pfam" id="PF02412">
    <property type="entry name" value="TSP_3"/>
    <property type="match status" value="5"/>
</dbReference>
<dbReference type="SMART" id="SM00181">
    <property type="entry name" value="EGF"/>
    <property type="match status" value="2"/>
</dbReference>
<dbReference type="PROSITE" id="PS51236">
    <property type="entry name" value="TSP_CTER"/>
    <property type="match status" value="1"/>
</dbReference>
<evidence type="ECO:0000256" key="7">
    <source>
        <dbReference type="PROSITE-ProRule" id="PRU00634"/>
    </source>
</evidence>
<dbReference type="FunFam" id="4.10.1080.10:FF:000004">
    <property type="entry name" value="Cartilage oligomeric matrix protein"/>
    <property type="match status" value="1"/>
</dbReference>
<dbReference type="GO" id="GO:0005509">
    <property type="term" value="F:calcium ion binding"/>
    <property type="evidence" value="ECO:0007669"/>
    <property type="project" value="UniProtKB-UniRule"/>
</dbReference>
<dbReference type="Proteomes" id="UP001108240">
    <property type="component" value="Unplaced"/>
</dbReference>
<evidence type="ECO:0000256" key="6">
    <source>
        <dbReference type="ARBA" id="ARBA00023180"/>
    </source>
</evidence>
<dbReference type="SUPFAM" id="SSF49899">
    <property type="entry name" value="Concanavalin A-like lectins/glucanases"/>
    <property type="match status" value="1"/>
</dbReference>
<dbReference type="Gene3D" id="2.10.25.10">
    <property type="entry name" value="Laminin"/>
    <property type="match status" value="2"/>
</dbReference>
<dbReference type="PROSITE" id="PS51234">
    <property type="entry name" value="TSP3"/>
    <property type="match status" value="3"/>
</dbReference>
<dbReference type="InterPro" id="IPR000742">
    <property type="entry name" value="EGF"/>
</dbReference>
<dbReference type="FunFam" id="4.10.1080.10:FF:000001">
    <property type="entry name" value="Thrombospondin 3"/>
    <property type="match status" value="1"/>
</dbReference>
<dbReference type="InterPro" id="IPR028974">
    <property type="entry name" value="TSP_type-3_rpt"/>
</dbReference>
<dbReference type="GeneTree" id="ENSGT00940000166148"/>
<evidence type="ECO:0000313" key="12">
    <source>
        <dbReference type="Proteomes" id="UP001108240"/>
    </source>
</evidence>
<evidence type="ECO:0000256" key="8">
    <source>
        <dbReference type="SAM" id="Coils"/>
    </source>
</evidence>
<evidence type="ECO:0000256" key="4">
    <source>
        <dbReference type="ARBA" id="ARBA00022837"/>
    </source>
</evidence>
<keyword evidence="1" id="KW-0245">EGF-like domain</keyword>
<evidence type="ECO:0000256" key="1">
    <source>
        <dbReference type="ARBA" id="ARBA00022536"/>
    </source>
</evidence>
<keyword evidence="6" id="KW-0325">Glycoprotein</keyword>
<keyword evidence="8" id="KW-0175">Coiled coil</keyword>
<keyword evidence="4 7" id="KW-0106">Calcium</keyword>
<dbReference type="Gene3D" id="1.20.5.10">
    <property type="match status" value="1"/>
</dbReference>
<keyword evidence="2" id="KW-0732">Signal</keyword>
<evidence type="ECO:0000259" key="10">
    <source>
        <dbReference type="PROSITE" id="PS51236"/>
    </source>
</evidence>
<dbReference type="Pfam" id="PF05735">
    <property type="entry name" value="TSP_C"/>
    <property type="match status" value="1"/>
</dbReference>
<dbReference type="Gene3D" id="4.10.1080.10">
    <property type="entry name" value="TSP type-3 repeat"/>
    <property type="match status" value="2"/>
</dbReference>
<feature type="repeat" description="TSP type-3" evidence="7">
    <location>
        <begin position="243"/>
        <end position="278"/>
    </location>
</feature>
<evidence type="ECO:0000256" key="5">
    <source>
        <dbReference type="ARBA" id="ARBA00023157"/>
    </source>
</evidence>
<dbReference type="InterPro" id="IPR008859">
    <property type="entry name" value="Thrombospondin_C"/>
</dbReference>
<dbReference type="FunFam" id="1.20.5.10:FF:000001">
    <property type="entry name" value="thrombospondin-3 isoform X2"/>
    <property type="match status" value="1"/>
</dbReference>
<proteinExistence type="predicted"/>
<protein>
    <submittedName>
        <fullName evidence="11">Si:ch211-43f4.1</fullName>
    </submittedName>
</protein>
<feature type="repeat" description="TSP type-3" evidence="7">
    <location>
        <begin position="439"/>
        <end position="474"/>
    </location>
</feature>
<feature type="repeat" description="TSP type-3" evidence="7">
    <location>
        <begin position="302"/>
        <end position="337"/>
    </location>
</feature>
<dbReference type="SUPFAM" id="SSF103647">
    <property type="entry name" value="TSP type-3 repeat"/>
    <property type="match status" value="3"/>
</dbReference>
<evidence type="ECO:0000256" key="3">
    <source>
        <dbReference type="ARBA" id="ARBA00022737"/>
    </source>
</evidence>
<feature type="compositionally biased region" description="Basic and acidic residues" evidence="9">
    <location>
        <begin position="324"/>
        <end position="343"/>
    </location>
</feature>
<dbReference type="InterPro" id="IPR024665">
    <property type="entry name" value="TSP/COMP_CC"/>
</dbReference>
<feature type="region of interest" description="Disordered" evidence="9">
    <location>
        <begin position="324"/>
        <end position="448"/>
    </location>
</feature>
<dbReference type="InterPro" id="IPR013320">
    <property type="entry name" value="ConA-like_dom_sf"/>
</dbReference>
<dbReference type="FunFam" id="2.10.25.10:FF:000027">
    <property type="entry name" value="Thrombospondin 3"/>
    <property type="match status" value="1"/>
</dbReference>
<evidence type="ECO:0000256" key="2">
    <source>
        <dbReference type="ARBA" id="ARBA00022729"/>
    </source>
</evidence>
<dbReference type="GO" id="GO:0005576">
    <property type="term" value="C:extracellular region"/>
    <property type="evidence" value="ECO:0007669"/>
    <property type="project" value="InterPro"/>
</dbReference>
<dbReference type="Ensembl" id="ENSCCRT00000134365.1">
    <property type="protein sequence ID" value="ENSCCRP00000132258.1"/>
    <property type="gene ID" value="ENSCCRG00000067024.1"/>
</dbReference>
<reference evidence="11" key="1">
    <citation type="submission" date="2025-08" db="UniProtKB">
        <authorList>
            <consortium name="Ensembl"/>
        </authorList>
    </citation>
    <scope>IDENTIFICATION</scope>
</reference>
<dbReference type="FunFam" id="2.60.120.200:FF:000002">
    <property type="entry name" value="Thrombospondin 3"/>
    <property type="match status" value="1"/>
</dbReference>
<evidence type="ECO:0000313" key="11">
    <source>
        <dbReference type="Ensembl" id="ENSCCRP00000132258.1"/>
    </source>
</evidence>
<dbReference type="GO" id="GO:0007155">
    <property type="term" value="P:cell adhesion"/>
    <property type="evidence" value="ECO:0007669"/>
    <property type="project" value="InterPro"/>
</dbReference>
<dbReference type="InterPro" id="IPR046970">
    <property type="entry name" value="TSP/COMP_CC_sf"/>
</dbReference>
<keyword evidence="3" id="KW-0677">Repeat</keyword>
<feature type="domain" description="TSP C-terminal" evidence="10">
    <location>
        <begin position="478"/>
        <end position="692"/>
    </location>
</feature>
<dbReference type="FunFam" id="2.10.25.10:FF:000170">
    <property type="entry name" value="thrombospondin-3 isoform X1"/>
    <property type="match status" value="1"/>
</dbReference>
<dbReference type="Pfam" id="PF11598">
    <property type="entry name" value="COMP"/>
    <property type="match status" value="1"/>
</dbReference>
<name>A0A9J7ZLP7_CYPCA</name>
<dbReference type="Gene3D" id="2.60.120.200">
    <property type="match status" value="1"/>
</dbReference>
<evidence type="ECO:0000256" key="9">
    <source>
        <dbReference type="SAM" id="MobiDB-lite"/>
    </source>
</evidence>
<accession>A0A9J7ZLP7</accession>